<keyword evidence="1" id="KW-0677">Repeat</keyword>
<proteinExistence type="predicted"/>
<reference evidence="7" key="1">
    <citation type="submission" date="2016-12" db="EMBL/GenBank/DDBJ databases">
        <title>An insight into the sialome and mialome of the sand fly, Nyssomyia neivai.</title>
        <authorList>
            <person name="Sebastian V."/>
            <person name="Goulart T.M."/>
            <person name="Oliveira W."/>
            <person name="Calvo E."/>
            <person name="Oliveira L.F."/>
            <person name="Pinto M.C."/>
            <person name="Rosselino A.M."/>
            <person name="Ribeiro J.M."/>
        </authorList>
    </citation>
    <scope>NUCLEOTIDE SEQUENCE</scope>
</reference>
<dbReference type="Pfam" id="PF23210">
    <property type="entry name" value="HEAT_Maestro_2"/>
    <property type="match status" value="1"/>
</dbReference>
<evidence type="ECO:0000313" key="7">
    <source>
        <dbReference type="EMBL" id="JAV04173.1"/>
    </source>
</evidence>
<evidence type="ECO:0000256" key="1">
    <source>
        <dbReference type="ARBA" id="ARBA00022737"/>
    </source>
</evidence>
<feature type="domain" description="MROH2B-like HEAT-repeats" evidence="4">
    <location>
        <begin position="266"/>
        <end position="849"/>
    </location>
</feature>
<dbReference type="InterPro" id="IPR055408">
    <property type="entry name" value="HEAT_MROH2B-like"/>
</dbReference>
<accession>A0A1L8DCH9</accession>
<dbReference type="InterPro" id="IPR045206">
    <property type="entry name" value="Maestro_heat-like_prot"/>
</dbReference>
<dbReference type="EMBL" id="GFDF01009911">
    <property type="protein sequence ID" value="JAV04173.1"/>
    <property type="molecule type" value="Transcribed_RNA"/>
</dbReference>
<organism evidence="7">
    <name type="scientific">Nyssomyia neivai</name>
    <dbReference type="NCBI Taxonomy" id="330878"/>
    <lineage>
        <taxon>Eukaryota</taxon>
        <taxon>Metazoa</taxon>
        <taxon>Ecdysozoa</taxon>
        <taxon>Arthropoda</taxon>
        <taxon>Hexapoda</taxon>
        <taxon>Insecta</taxon>
        <taxon>Pterygota</taxon>
        <taxon>Neoptera</taxon>
        <taxon>Endopterygota</taxon>
        <taxon>Diptera</taxon>
        <taxon>Nematocera</taxon>
        <taxon>Psychodoidea</taxon>
        <taxon>Psychodidae</taxon>
        <taxon>Nyssomyia</taxon>
    </lineage>
</organism>
<feature type="compositionally biased region" description="Low complexity" evidence="2">
    <location>
        <begin position="1279"/>
        <end position="1296"/>
    </location>
</feature>
<evidence type="ECO:0000259" key="4">
    <source>
        <dbReference type="Pfam" id="PF23210"/>
    </source>
</evidence>
<dbReference type="InterPro" id="IPR011989">
    <property type="entry name" value="ARM-like"/>
</dbReference>
<dbReference type="InterPro" id="IPR055406">
    <property type="entry name" value="HEAT_Maestro"/>
</dbReference>
<feature type="domain" description="Maestro/Maestro-like HEAT-repeats" evidence="6">
    <location>
        <begin position="1416"/>
        <end position="1698"/>
    </location>
</feature>
<evidence type="ECO:0000259" key="3">
    <source>
        <dbReference type="Pfam" id="PF21047"/>
    </source>
</evidence>
<dbReference type="GO" id="GO:0005737">
    <property type="term" value="C:cytoplasm"/>
    <property type="evidence" value="ECO:0007669"/>
    <property type="project" value="TreeGrafter"/>
</dbReference>
<feature type="region of interest" description="Disordered" evidence="2">
    <location>
        <begin position="1277"/>
        <end position="1296"/>
    </location>
</feature>
<evidence type="ECO:0000259" key="6">
    <source>
        <dbReference type="Pfam" id="PF23227"/>
    </source>
</evidence>
<dbReference type="SUPFAM" id="SSF48371">
    <property type="entry name" value="ARM repeat"/>
    <property type="match status" value="2"/>
</dbReference>
<dbReference type="InterPro" id="IPR056282">
    <property type="entry name" value="MROH2B-like_N_HEAT"/>
</dbReference>
<dbReference type="Gene3D" id="1.25.10.10">
    <property type="entry name" value="Leucine-rich Repeat Variant"/>
    <property type="match status" value="2"/>
</dbReference>
<sequence length="1702" mass="190873">MEGNSEGRNRIKGYTSLVGSINNLLETLDKDESVRNSIENSIIRIADQSPNEVLQSIYEFRQKQPKLSEVNVSTILRIVEHVTCTKKAQECLTEVTIQRISEMCIGELVKTPDQCPVIQKPALESLVALGRKSCDVVMENLMRQMQHGQVTHFMVLHSMGQLATANPTGIVNFLKHIFRIILPTLDTVKQDHVKQAHAFAIGRFCEAIAENHIDESLPSEPADMKDEFAVEIGIAYEVLLTNWLTAREPKVYGEILVALSHMFPLMAQDKIIEQLQKVVPTVVGLYRRSTDRISITQFLAAILKTSTTQSADLLNPVAYALCVSLFDLICVNPNYEKPQTVKGHNEVLRCFDLLAQNYSHHILDLLLIQLQSNNERERIKALLVLTHLTNTKDSLVSTKTREFCDILKLMIANEKSLKMKLVLLKTIIAFIQKSFTREKIFIKFIVRHCCPYTRVPGEYGNAEEHGEFVQICNNSLFILSTTVGTIDDVLKRELLSYFMLQDYTWACGTLAKSLGSLFTKDPAVHAEDDIGDINTEDLTQKTSIPKPESIFVRCLALIAEGDDTKRTQNILQFLKAYAATINKHLPLLWNEKIPELTGILQKNGMHEDFSEAVLQFLTATMKDVDDVNFPIALIDEVKEQLLIYTVNPNQLTEFKIPPLQSERGMILRVLATCLCHILDDAIADGIIELLACAAKQEKLEKILQDGEPNALTAAAKAFGVISRTYLPQVLKKLDTLITDEGRKKQTSGFFSTLNFMKESQKEGDMFKVKLLVVESYGYIVTYCPPECFLANVESTIVQCLYVELQEARDTYLKTRILDILLSICQHLLASDGMSKMKLRNELVQQILKIPIDGADNLPFLPKILRLGAALVRIELDDDMPDHDQEREMIHFLEQICENFFTCAQKLKSKFESPEDDDRNSYLAKYLNESLPELNEFVRAILELNASPSCLDDVASILDRWSRDRNCEVRICAGHVTNGVLEVYMKTMKMGCEAPSKFNQTGHMIGKAVPRCIDSNATVRQIYVDVLRKILEISHIYETLTLPDTETEWVKELINVRSEITTDDPNEIYKLANEIAKVIADRLPSFQHMALSRSLLAGLADPEKSSAIGASVILKFFMQLKGSEMFHAITTLINECLEAISHCELDNAKNGVLKAIVALAKHHPKLVCAEMLTQSLPYDTNVAQFWKTLCSDQELTGTIIDNFLQTLATSCLYEPVDQNKKDDRNKIATIQPFAIICALKEILPCTEMQNDLKKRFPELFGMLITTLATYTGVLAPNAPTTSQGGKNNSTSGGKSTSSKFGFIPNKDSIKTIPCEVVLQTFKEFLRNLGMEQLAAVFDVSPQLAASENLGNFIDIVQPIANALVNELGMTSTVMRQLVTVLSKYIPSPYDPQRVAAISLYSQLVPHKPSGEIVSVIILHLNSSLNDPNPLVRGCCLRGLGFVASLATFDAEKYSEMTLTALMKGLDDTGSTDLMNIPLESIQGLSRIMVTMPCRKIEMFQISLAIRIRPFFENSTLELRNSAICLFGDVCQSKLDAIAKKGEEVDDQMSLEPFREQLYYNFCPLLLHLCEMEAPIARSTKVTLKKMCALLKAPKINAMANAHLLEHGQLNYEAFLEDFAKDIGEELQENMSDFIESCLPHFKSQWPEVRGNAAILVGLLHHYNTTNQPNLEHITQKICALLKDESTAVRIKAATALGYLFSNQ</sequence>
<evidence type="ECO:0000259" key="5">
    <source>
        <dbReference type="Pfam" id="PF23221"/>
    </source>
</evidence>
<dbReference type="Pfam" id="PF23227">
    <property type="entry name" value="HEAT_MROH2B_C"/>
    <property type="match status" value="1"/>
</dbReference>
<dbReference type="Pfam" id="PF21047">
    <property type="entry name" value="HEAT_Maestro"/>
    <property type="match status" value="1"/>
</dbReference>
<dbReference type="InterPro" id="IPR048465">
    <property type="entry name" value="Maestro-like_HEAT"/>
</dbReference>
<evidence type="ECO:0000256" key="2">
    <source>
        <dbReference type="SAM" id="MobiDB-lite"/>
    </source>
</evidence>
<feature type="domain" description="MROH2B-like N-terminal HEAT-repeats" evidence="5">
    <location>
        <begin position="42"/>
        <end position="263"/>
    </location>
</feature>
<feature type="domain" description="Maestro-like HEAT-repeats" evidence="3">
    <location>
        <begin position="975"/>
        <end position="1198"/>
    </location>
</feature>
<name>A0A1L8DCH9_9DIPT</name>
<dbReference type="Pfam" id="PF23221">
    <property type="entry name" value="HEAT_MROH2B_1st"/>
    <property type="match status" value="1"/>
</dbReference>
<protein>
    <submittedName>
        <fullName evidence="7">Putative heat repeat-containing protein 7a</fullName>
    </submittedName>
</protein>
<dbReference type="InterPro" id="IPR016024">
    <property type="entry name" value="ARM-type_fold"/>
</dbReference>
<dbReference type="PANTHER" id="PTHR23120:SF0">
    <property type="entry name" value="MAESTRO HEAT-LIKE REPEAT FAMILY MEMBER 1"/>
    <property type="match status" value="1"/>
</dbReference>
<dbReference type="PANTHER" id="PTHR23120">
    <property type="entry name" value="MAESTRO-RELATED HEAT DOMAIN-CONTAINING"/>
    <property type="match status" value="1"/>
</dbReference>